<comment type="caution">
    <text evidence="1">The sequence shown here is derived from an EMBL/GenBank/DDBJ whole genome shotgun (WGS) entry which is preliminary data.</text>
</comment>
<proteinExistence type="predicted"/>
<name>A0A9X3ES68_9BACT</name>
<dbReference type="Proteomes" id="UP001150924">
    <property type="component" value="Unassembled WGS sequence"/>
</dbReference>
<gene>
    <name evidence="1" type="ORF">OV079_28050</name>
</gene>
<dbReference type="AlphaFoldDB" id="A0A9X3ES68"/>
<sequence length="45" mass="4852">MLLAAWGVLEVESQHGPLLVGLRDPQVGREEVVDPLDEDVASGVR</sequence>
<accession>A0A9X3ES68</accession>
<keyword evidence="2" id="KW-1185">Reference proteome</keyword>
<dbReference type="RefSeq" id="WP_267772013.1">
    <property type="nucleotide sequence ID" value="NZ_JAPNKE010000002.1"/>
</dbReference>
<protein>
    <submittedName>
        <fullName evidence="1">Uncharacterized protein</fullName>
    </submittedName>
</protein>
<evidence type="ECO:0000313" key="2">
    <source>
        <dbReference type="Proteomes" id="UP001150924"/>
    </source>
</evidence>
<evidence type="ECO:0000313" key="1">
    <source>
        <dbReference type="EMBL" id="MCY1009349.1"/>
    </source>
</evidence>
<dbReference type="EMBL" id="JAPNKE010000002">
    <property type="protein sequence ID" value="MCY1009349.1"/>
    <property type="molecule type" value="Genomic_DNA"/>
</dbReference>
<reference evidence="1" key="1">
    <citation type="submission" date="2022-11" db="EMBL/GenBank/DDBJ databases">
        <title>Minimal conservation of predation-associated metabolite biosynthetic gene clusters underscores biosynthetic potential of Myxococcota including descriptions for ten novel species: Archangium lansinium sp. nov., Myxococcus landrumus sp. nov., Nannocystis bai.</title>
        <authorList>
            <person name="Ahearne A."/>
            <person name="Stevens C."/>
            <person name="Phillips K."/>
        </authorList>
    </citation>
    <scope>NUCLEOTIDE SEQUENCE</scope>
    <source>
        <strain evidence="1">Na p29</strain>
    </source>
</reference>
<organism evidence="1 2">
    <name type="scientific">Nannocystis pusilla</name>
    <dbReference type="NCBI Taxonomy" id="889268"/>
    <lineage>
        <taxon>Bacteria</taxon>
        <taxon>Pseudomonadati</taxon>
        <taxon>Myxococcota</taxon>
        <taxon>Polyangia</taxon>
        <taxon>Nannocystales</taxon>
        <taxon>Nannocystaceae</taxon>
        <taxon>Nannocystis</taxon>
    </lineage>
</organism>